<dbReference type="PANTHER" id="PTHR24064">
    <property type="entry name" value="SOLUTE CARRIER FAMILY 22 MEMBER"/>
    <property type="match status" value="1"/>
</dbReference>
<evidence type="ECO:0000313" key="7">
    <source>
        <dbReference type="Proteomes" id="UP000759131"/>
    </source>
</evidence>
<evidence type="ECO:0000313" key="6">
    <source>
        <dbReference type="EMBL" id="CAD7622610.1"/>
    </source>
</evidence>
<feature type="transmembrane region" description="Helical" evidence="5">
    <location>
        <begin position="475"/>
        <end position="496"/>
    </location>
</feature>
<evidence type="ECO:0000256" key="4">
    <source>
        <dbReference type="ARBA" id="ARBA00023136"/>
    </source>
</evidence>
<evidence type="ECO:0000256" key="5">
    <source>
        <dbReference type="SAM" id="Phobius"/>
    </source>
</evidence>
<evidence type="ECO:0000256" key="2">
    <source>
        <dbReference type="ARBA" id="ARBA00022692"/>
    </source>
</evidence>
<keyword evidence="2 5" id="KW-0812">Transmembrane</keyword>
<reference evidence="6" key="1">
    <citation type="submission" date="2020-11" db="EMBL/GenBank/DDBJ databases">
        <authorList>
            <person name="Tran Van P."/>
        </authorList>
    </citation>
    <scope>NUCLEOTIDE SEQUENCE</scope>
</reference>
<evidence type="ECO:0000256" key="3">
    <source>
        <dbReference type="ARBA" id="ARBA00022989"/>
    </source>
</evidence>
<dbReference type="GO" id="GO:0016020">
    <property type="term" value="C:membrane"/>
    <property type="evidence" value="ECO:0007669"/>
    <property type="project" value="UniProtKB-SubCell"/>
</dbReference>
<dbReference type="GO" id="GO:0022857">
    <property type="term" value="F:transmembrane transporter activity"/>
    <property type="evidence" value="ECO:0007669"/>
    <property type="project" value="InterPro"/>
</dbReference>
<name>A0A7R9KGR0_9ACAR</name>
<organism evidence="6">
    <name type="scientific">Medioppia subpectinata</name>
    <dbReference type="NCBI Taxonomy" id="1979941"/>
    <lineage>
        <taxon>Eukaryota</taxon>
        <taxon>Metazoa</taxon>
        <taxon>Ecdysozoa</taxon>
        <taxon>Arthropoda</taxon>
        <taxon>Chelicerata</taxon>
        <taxon>Arachnida</taxon>
        <taxon>Acari</taxon>
        <taxon>Acariformes</taxon>
        <taxon>Sarcoptiformes</taxon>
        <taxon>Oribatida</taxon>
        <taxon>Brachypylina</taxon>
        <taxon>Oppioidea</taxon>
        <taxon>Oppiidae</taxon>
        <taxon>Medioppia</taxon>
    </lineage>
</organism>
<keyword evidence="7" id="KW-1185">Reference proteome</keyword>
<dbReference type="OrthoDB" id="8049622at2759"/>
<dbReference type="Gene3D" id="1.20.1250.20">
    <property type="entry name" value="MFS general substrate transporter like domains"/>
    <property type="match status" value="1"/>
</dbReference>
<feature type="transmembrane region" description="Helical" evidence="5">
    <location>
        <begin position="241"/>
        <end position="260"/>
    </location>
</feature>
<protein>
    <recommendedName>
        <fullName evidence="8">Major facilitator superfamily (MFS) profile domain-containing protein</fullName>
    </recommendedName>
</protein>
<keyword evidence="4 5" id="KW-0472">Membrane</keyword>
<proteinExistence type="predicted"/>
<sequence>MVIGWCVGAPEVHMFGVKAISHAAQPDCRKQKALNRNCHLPHSPTISAICFTSGFFLMNTKKPEVKHIADIVGEWGKWQFLFSAFCFLQSGCAAFINMGYGFHAKHVDFWCADTPTNLTSQHLSDSIKCHKYNYPNESCTHWEYNRTQFRKTIITEFDLVCDRASYASLTQSFFMLGYVVSGLIISYYGDKYGRRPMRALFLLECCGPKHRSDIAILAGIGWVLGYVLLPGIAYLLPDFRYMQFIGAVLTIVMLIWFYYLHESPRWQLANGQVDKAEVVIKKALQQNGKSVDNLNKQLTQLATNMGALSDNKNDKNHNIIDLVRTPNLRKYTLIIWYSWIVNALIYYGLSFNMSDFGGNFYVTFLLSGLIELPSQLLTPIFLRYIGRRKLYAIFMAITAVSLVAVIPSQSSWLRVLFALLSKYGIQSAWNVFFVHASEIYPTVIRSTGRGVASVVGRIGSIASPFMGDLKLLTSLSFVMILYGVLTAVGAILGLYLPETKDKEMPDTIEEAENLGTKNII</sequence>
<dbReference type="InterPro" id="IPR036259">
    <property type="entry name" value="MFS_trans_sf"/>
</dbReference>
<keyword evidence="3 5" id="KW-1133">Transmembrane helix</keyword>
<feature type="transmembrane region" description="Helical" evidence="5">
    <location>
        <begin position="214"/>
        <end position="235"/>
    </location>
</feature>
<evidence type="ECO:0008006" key="8">
    <source>
        <dbReference type="Google" id="ProtNLM"/>
    </source>
</evidence>
<feature type="transmembrane region" description="Helical" evidence="5">
    <location>
        <begin position="169"/>
        <end position="188"/>
    </location>
</feature>
<dbReference type="Proteomes" id="UP000759131">
    <property type="component" value="Unassembled WGS sequence"/>
</dbReference>
<dbReference type="Pfam" id="PF00083">
    <property type="entry name" value="Sugar_tr"/>
    <property type="match status" value="1"/>
</dbReference>
<gene>
    <name evidence="6" type="ORF">OSB1V03_LOCUS3073</name>
</gene>
<feature type="transmembrane region" description="Helical" evidence="5">
    <location>
        <begin position="389"/>
        <end position="407"/>
    </location>
</feature>
<accession>A0A7R9KGR0</accession>
<dbReference type="AlphaFoldDB" id="A0A7R9KGR0"/>
<comment type="subcellular location">
    <subcellularLocation>
        <location evidence="1">Membrane</location>
        <topology evidence="1">Multi-pass membrane protein</topology>
    </subcellularLocation>
</comment>
<dbReference type="InterPro" id="IPR005828">
    <property type="entry name" value="MFS_sugar_transport-like"/>
</dbReference>
<evidence type="ECO:0000256" key="1">
    <source>
        <dbReference type="ARBA" id="ARBA00004141"/>
    </source>
</evidence>
<dbReference type="SUPFAM" id="SSF103473">
    <property type="entry name" value="MFS general substrate transporter"/>
    <property type="match status" value="1"/>
</dbReference>
<dbReference type="EMBL" id="OC855768">
    <property type="protein sequence ID" value="CAD7622610.1"/>
    <property type="molecule type" value="Genomic_DNA"/>
</dbReference>
<dbReference type="EMBL" id="CAJPIZ010001193">
    <property type="protein sequence ID" value="CAG2103040.1"/>
    <property type="molecule type" value="Genomic_DNA"/>
</dbReference>
<feature type="transmembrane region" description="Helical" evidence="5">
    <location>
        <begin position="331"/>
        <end position="349"/>
    </location>
</feature>
<feature type="transmembrane region" description="Helical" evidence="5">
    <location>
        <begin position="361"/>
        <end position="382"/>
    </location>
</feature>